<evidence type="ECO:0000256" key="6">
    <source>
        <dbReference type="SAM" id="Coils"/>
    </source>
</evidence>
<comment type="catalytic activity">
    <reaction evidence="1">
        <text>ATP + protein L-histidine = ADP + protein N-phospho-L-histidine.</text>
        <dbReference type="EC" id="2.7.13.3"/>
    </reaction>
</comment>
<dbReference type="Gene3D" id="1.10.287.130">
    <property type="match status" value="1"/>
</dbReference>
<dbReference type="OrthoDB" id="9811889at2"/>
<evidence type="ECO:0000259" key="9">
    <source>
        <dbReference type="PROSITE" id="PS50110"/>
    </source>
</evidence>
<feature type="modified residue" description="4-aspartylphosphate" evidence="5">
    <location>
        <position position="931"/>
    </location>
</feature>
<dbReference type="InterPro" id="IPR003661">
    <property type="entry name" value="HisK_dim/P_dom"/>
</dbReference>
<evidence type="ECO:0000313" key="11">
    <source>
        <dbReference type="Proteomes" id="UP000295197"/>
    </source>
</evidence>
<feature type="domain" description="Histidine kinase" evidence="8">
    <location>
        <begin position="497"/>
        <end position="717"/>
    </location>
</feature>
<dbReference type="CDD" id="cd00156">
    <property type="entry name" value="REC"/>
    <property type="match status" value="1"/>
</dbReference>
<evidence type="ECO:0000256" key="3">
    <source>
        <dbReference type="ARBA" id="ARBA00022553"/>
    </source>
</evidence>
<protein>
    <recommendedName>
        <fullName evidence="2">histidine kinase</fullName>
        <ecNumber evidence="2">2.7.13.3</ecNumber>
    </recommendedName>
</protein>
<sequence>MDINITKNSNTKIMSRKNTLRAQLTTSSIISLVLMLVGSAYLFFSINRFVNTNKDVLFHTQEQLYIASAINVHTKELIKVNITYPNNQTRRLSEIKAPINKLRDELLKLQEYRGEIGTTETIILHVNEIINKAESNVEDPEAHLAYWQDKDSHSLNLVNSYIQDLIEYRVKMIDANERKFNIAKYIIAFLIIAVISFIAFTFRRVVQALNKLRETTDNLTVINNEFLLAKNEIEKSNWVLEKSSLISEGISGLDDEREICNVVIQIINNHLSTPALAIYIRQPQSQAFRLSGSHGINKSLAVKEFMMGDGFLGKVVEDQAQVLLKNQQKSHLNIQSSLVTENEYTILYSPLVNDGETIGLIEIAIADYSQATAEKYDAYFKRISRSIATRIKFGQNHLMVQELLDETQRQTEELEAQQEELRITNEELVHKTNLLESSEEELRVQQEELTQTNLELNKKAEELETRNKDLNHTQELVEQKILEVELASKYKSEFMANMSHELRTPLNSILILAKLLHDNKHQNLNTEQVKYAKVIHDAGADLLELINELLDLAKIEAGHVDLNISKIRSEEFIHNIEDLFKAIAKDKNIAFNVSIDQDIPAEFLSDEYRLQQVLKNFLSNAFKFTEAGGNVDFTVSLQSNNLSFEVKDSGKGISKEKQDLIFEAFRQEDGSTSRKYGGTGLGLSISKEIASLLGGRITLKSELGVGSTFSLIIPIQTAEAFNIQEIAPKREKVEKVATKDLAQPEAENTPVLNEDNRTILIIEDDINFADILKGFAEEYGFHVIVAHDGAKGINMAKMHMPSAIILDVMLPIADGWEVLRTLKDDEQTKHIPIHMMSAATFSKKDFIERGAIGFMHKPVTEETIQKTFENININISNSVKKILLVEDQELQSEFIKNSFSGHNINVIQTFSLSSAWAKLNEEKNIDCIILDLSLPDGNGLDLIERIKDNEALSQIPIIINTAYELPKEQYDKILSDARATILKSDKSSDRLIDEVNLFLNKLNSNAQQPAVSVPTITQTNNLNGKKVLIADDDMRNVFALSTSLQNYDMKIEIANNGKEAIEILRNPNHGVDIVLMDIMMPEMDGYEAIQIIREELKYKNLPVLAVTAKAMKGDREKSIQIGANDYVSKPIDIDKLTSLMQVWLG</sequence>
<keyword evidence="6" id="KW-0175">Coiled coil</keyword>
<dbReference type="PROSITE" id="PS50110">
    <property type="entry name" value="RESPONSE_REGULATORY"/>
    <property type="match status" value="3"/>
</dbReference>
<comment type="caution">
    <text evidence="10">The sequence shown here is derived from an EMBL/GenBank/DDBJ whole genome shotgun (WGS) entry which is preliminary data.</text>
</comment>
<feature type="domain" description="Response regulatory" evidence="9">
    <location>
        <begin position="881"/>
        <end position="998"/>
    </location>
</feature>
<dbReference type="CDD" id="cd17574">
    <property type="entry name" value="REC_OmpR"/>
    <property type="match status" value="1"/>
</dbReference>
<keyword evidence="10" id="KW-0418">Kinase</keyword>
<evidence type="ECO:0000256" key="7">
    <source>
        <dbReference type="SAM" id="Phobius"/>
    </source>
</evidence>
<proteinExistence type="predicted"/>
<dbReference type="InterPro" id="IPR004358">
    <property type="entry name" value="Sig_transdc_His_kin-like_C"/>
</dbReference>
<dbReference type="PROSITE" id="PS50109">
    <property type="entry name" value="HIS_KIN"/>
    <property type="match status" value="1"/>
</dbReference>
<evidence type="ECO:0000256" key="2">
    <source>
        <dbReference type="ARBA" id="ARBA00012438"/>
    </source>
</evidence>
<dbReference type="SUPFAM" id="SSF52172">
    <property type="entry name" value="CheY-like"/>
    <property type="match status" value="3"/>
</dbReference>
<dbReference type="InterPro" id="IPR005467">
    <property type="entry name" value="His_kinase_dom"/>
</dbReference>
<feature type="modified residue" description="4-aspartylphosphate" evidence="5">
    <location>
        <position position="1077"/>
    </location>
</feature>
<feature type="transmembrane region" description="Helical" evidence="7">
    <location>
        <begin position="182"/>
        <end position="202"/>
    </location>
</feature>
<dbReference type="InterPro" id="IPR036097">
    <property type="entry name" value="HisK_dim/P_sf"/>
</dbReference>
<dbReference type="Proteomes" id="UP000295197">
    <property type="component" value="Unassembled WGS sequence"/>
</dbReference>
<dbReference type="PANTHER" id="PTHR45339:SF1">
    <property type="entry name" value="HYBRID SIGNAL TRANSDUCTION HISTIDINE KINASE J"/>
    <property type="match status" value="1"/>
</dbReference>
<dbReference type="CDD" id="cd00082">
    <property type="entry name" value="HisKA"/>
    <property type="match status" value="1"/>
</dbReference>
<dbReference type="SUPFAM" id="SSF55781">
    <property type="entry name" value="GAF domain-like"/>
    <property type="match status" value="1"/>
</dbReference>
<dbReference type="SUPFAM" id="SSF47384">
    <property type="entry name" value="Homodimeric domain of signal transducing histidine kinase"/>
    <property type="match status" value="1"/>
</dbReference>
<dbReference type="InterPro" id="IPR011006">
    <property type="entry name" value="CheY-like_superfamily"/>
</dbReference>
<dbReference type="SMART" id="SM00388">
    <property type="entry name" value="HisKA"/>
    <property type="match status" value="1"/>
</dbReference>
<evidence type="ECO:0000313" key="10">
    <source>
        <dbReference type="EMBL" id="TCV13667.1"/>
    </source>
</evidence>
<keyword evidence="7" id="KW-0472">Membrane</keyword>
<evidence type="ECO:0000256" key="4">
    <source>
        <dbReference type="ARBA" id="ARBA00023012"/>
    </source>
</evidence>
<keyword evidence="7" id="KW-1133">Transmembrane helix</keyword>
<dbReference type="Pfam" id="PF00072">
    <property type="entry name" value="Response_reg"/>
    <property type="match status" value="3"/>
</dbReference>
<name>A0A4R3VYP8_9SPHI</name>
<feature type="transmembrane region" description="Helical" evidence="7">
    <location>
        <begin position="24"/>
        <end position="44"/>
    </location>
</feature>
<keyword evidence="10" id="KW-0808">Transferase</keyword>
<keyword evidence="3 5" id="KW-0597">Phosphoprotein</keyword>
<keyword evidence="4" id="KW-0902">Two-component regulatory system</keyword>
<evidence type="ECO:0000259" key="8">
    <source>
        <dbReference type="PROSITE" id="PS50109"/>
    </source>
</evidence>
<dbReference type="Pfam" id="PF00512">
    <property type="entry name" value="HisKA"/>
    <property type="match status" value="1"/>
</dbReference>
<keyword evidence="11" id="KW-1185">Reference proteome</keyword>
<feature type="domain" description="Response regulatory" evidence="9">
    <location>
        <begin position="758"/>
        <end position="872"/>
    </location>
</feature>
<accession>A0A4R3VYP8</accession>
<dbReference type="FunFam" id="3.30.565.10:FF:000010">
    <property type="entry name" value="Sensor histidine kinase RcsC"/>
    <property type="match status" value="1"/>
</dbReference>
<feature type="modified residue" description="4-aspartylphosphate" evidence="5">
    <location>
        <position position="807"/>
    </location>
</feature>
<dbReference type="InterPro" id="IPR003594">
    <property type="entry name" value="HATPase_dom"/>
</dbReference>
<dbReference type="PRINTS" id="PR00344">
    <property type="entry name" value="BCTRLSENSOR"/>
</dbReference>
<dbReference type="SUPFAM" id="SSF55874">
    <property type="entry name" value="ATPase domain of HSP90 chaperone/DNA topoisomerase II/histidine kinase"/>
    <property type="match status" value="1"/>
</dbReference>
<dbReference type="Gene3D" id="3.40.50.2300">
    <property type="match status" value="3"/>
</dbReference>
<feature type="domain" description="Response regulatory" evidence="9">
    <location>
        <begin position="1026"/>
        <end position="1144"/>
    </location>
</feature>
<dbReference type="Pfam" id="PF02518">
    <property type="entry name" value="HATPase_c"/>
    <property type="match status" value="1"/>
</dbReference>
<dbReference type="InterPro" id="IPR029016">
    <property type="entry name" value="GAF-like_dom_sf"/>
</dbReference>
<evidence type="ECO:0000256" key="1">
    <source>
        <dbReference type="ARBA" id="ARBA00000085"/>
    </source>
</evidence>
<dbReference type="CDD" id="cd17546">
    <property type="entry name" value="REC_hyHK_CKI1_RcsC-like"/>
    <property type="match status" value="1"/>
</dbReference>
<keyword evidence="7" id="KW-0812">Transmembrane</keyword>
<dbReference type="PANTHER" id="PTHR45339">
    <property type="entry name" value="HYBRID SIGNAL TRANSDUCTION HISTIDINE KINASE J"/>
    <property type="match status" value="1"/>
</dbReference>
<feature type="coiled-coil region" evidence="6">
    <location>
        <begin position="397"/>
        <end position="480"/>
    </location>
</feature>
<dbReference type="EMBL" id="SMBZ01000019">
    <property type="protein sequence ID" value="TCV13667.1"/>
    <property type="molecule type" value="Genomic_DNA"/>
</dbReference>
<dbReference type="InterPro" id="IPR001789">
    <property type="entry name" value="Sig_transdc_resp-reg_receiver"/>
</dbReference>
<dbReference type="EC" id="2.7.13.3" evidence="2"/>
<dbReference type="Gene3D" id="3.30.565.10">
    <property type="entry name" value="Histidine kinase-like ATPase, C-terminal domain"/>
    <property type="match status" value="1"/>
</dbReference>
<dbReference type="SMART" id="SM00387">
    <property type="entry name" value="HATPase_c"/>
    <property type="match status" value="1"/>
</dbReference>
<dbReference type="GO" id="GO:0000155">
    <property type="term" value="F:phosphorelay sensor kinase activity"/>
    <property type="evidence" value="ECO:0007669"/>
    <property type="project" value="InterPro"/>
</dbReference>
<dbReference type="SMART" id="SM00448">
    <property type="entry name" value="REC"/>
    <property type="match status" value="3"/>
</dbReference>
<dbReference type="AlphaFoldDB" id="A0A4R3VYP8"/>
<gene>
    <name evidence="10" type="ORF">EDC17_101923</name>
</gene>
<evidence type="ECO:0000256" key="5">
    <source>
        <dbReference type="PROSITE-ProRule" id="PRU00169"/>
    </source>
</evidence>
<dbReference type="CDD" id="cd16922">
    <property type="entry name" value="HATPase_EvgS-ArcB-TorS-like"/>
    <property type="match status" value="1"/>
</dbReference>
<reference evidence="10 11" key="1">
    <citation type="submission" date="2019-03" db="EMBL/GenBank/DDBJ databases">
        <title>Genomic Encyclopedia of Type Strains, Phase IV (KMG-IV): sequencing the most valuable type-strain genomes for metagenomic binning, comparative biology and taxonomic classification.</title>
        <authorList>
            <person name="Goeker M."/>
        </authorList>
    </citation>
    <scope>NUCLEOTIDE SEQUENCE [LARGE SCALE GENOMIC DNA]</scope>
    <source>
        <strain evidence="10 11">DSM 22362</strain>
    </source>
</reference>
<dbReference type="InterPro" id="IPR036890">
    <property type="entry name" value="HATPase_C_sf"/>
</dbReference>
<organism evidence="10 11">
    <name type="scientific">Sphingobacterium alimentarium</name>
    <dbReference type="NCBI Taxonomy" id="797292"/>
    <lineage>
        <taxon>Bacteria</taxon>
        <taxon>Pseudomonadati</taxon>
        <taxon>Bacteroidota</taxon>
        <taxon>Sphingobacteriia</taxon>
        <taxon>Sphingobacteriales</taxon>
        <taxon>Sphingobacteriaceae</taxon>
        <taxon>Sphingobacterium</taxon>
    </lineage>
</organism>
<dbReference type="Gene3D" id="3.30.450.40">
    <property type="match status" value="1"/>
</dbReference>